<dbReference type="eggNOG" id="COG3837">
    <property type="taxonomic scope" value="Bacteria"/>
</dbReference>
<feature type="domain" description="Cupin type-2" evidence="2">
    <location>
        <begin position="45"/>
        <end position="113"/>
    </location>
</feature>
<dbReference type="RefSeq" id="WP_014269080.1">
    <property type="nucleotide sequence ID" value="NC_016633.1"/>
</dbReference>
<dbReference type="InterPro" id="IPR014710">
    <property type="entry name" value="RmlC-like_jellyroll"/>
</dbReference>
<dbReference type="PANTHER" id="PTHR35848:SF6">
    <property type="entry name" value="CUPIN TYPE-2 DOMAIN-CONTAINING PROTEIN"/>
    <property type="match status" value="1"/>
</dbReference>
<dbReference type="Pfam" id="PF07883">
    <property type="entry name" value="Cupin_2"/>
    <property type="match status" value="1"/>
</dbReference>
<organism evidence="3 4">
    <name type="scientific">Sphaerochaeta pleomorpha (strain ATCC BAA-1885 / DSM 22778 / Grapes)</name>
    <dbReference type="NCBI Taxonomy" id="158190"/>
    <lineage>
        <taxon>Bacteria</taxon>
        <taxon>Pseudomonadati</taxon>
        <taxon>Spirochaetota</taxon>
        <taxon>Spirochaetia</taxon>
        <taxon>Spirochaetales</taxon>
        <taxon>Sphaerochaetaceae</taxon>
        <taxon>Sphaerochaeta</taxon>
    </lineage>
</organism>
<keyword evidence="1" id="KW-0479">Metal-binding</keyword>
<dbReference type="InterPro" id="IPR013096">
    <property type="entry name" value="Cupin_2"/>
</dbReference>
<dbReference type="HOGENOM" id="CLU_119066_2_0_12"/>
<reference evidence="3 4" key="1">
    <citation type="submission" date="2011-11" db="EMBL/GenBank/DDBJ databases">
        <title>Complete sequence of Spirochaeta sp. grapes.</title>
        <authorList>
            <consortium name="US DOE Joint Genome Institute"/>
            <person name="Lucas S."/>
            <person name="Han J."/>
            <person name="Lapidus A."/>
            <person name="Cheng J.-F."/>
            <person name="Goodwin L."/>
            <person name="Pitluck S."/>
            <person name="Peters L."/>
            <person name="Ovchinnikova G."/>
            <person name="Munk A.C."/>
            <person name="Detter J.C."/>
            <person name="Han C."/>
            <person name="Tapia R."/>
            <person name="Land M."/>
            <person name="Hauser L."/>
            <person name="Kyrpides N."/>
            <person name="Ivanova N."/>
            <person name="Pagani I."/>
            <person name="Ritalahtilisa K."/>
            <person name="Loeffler F."/>
            <person name="Woyke T."/>
        </authorList>
    </citation>
    <scope>NUCLEOTIDE SEQUENCE [LARGE SCALE GENOMIC DNA]</scope>
    <source>
        <strain evidence="4">ATCC BAA-1885 / DSM 22778 / Grapes</strain>
    </source>
</reference>
<dbReference type="KEGG" id="sgp:SpiGrapes_0373"/>
<evidence type="ECO:0000259" key="2">
    <source>
        <dbReference type="Pfam" id="PF07883"/>
    </source>
</evidence>
<name>G8QVJ8_SPHPG</name>
<dbReference type="InterPro" id="IPR051610">
    <property type="entry name" value="GPI/OXD"/>
</dbReference>
<dbReference type="STRING" id="158190.SpiGrapes_0373"/>
<dbReference type="InterPro" id="IPR011051">
    <property type="entry name" value="RmlC_Cupin_sf"/>
</dbReference>
<sequence length="162" mass="18400">MPTLCNVQQEMICFEDSPLKEYIGYSSADIAKLSGLHDIACNFRILKQGQFSCPYHFHHNAEELFVILGGKGKLRTKEGIRDVCKGDTIFFETGMEGAHQLKNESEEDLVYLDLKTLHGFDVCEYPDTGKVNLVGKELFLKGKTTGYFDGEEHIEKIWKTVE</sequence>
<dbReference type="EMBL" id="CP003155">
    <property type="protein sequence ID" value="AEV28231.1"/>
    <property type="molecule type" value="Genomic_DNA"/>
</dbReference>
<proteinExistence type="predicted"/>
<dbReference type="SUPFAM" id="SSF51182">
    <property type="entry name" value="RmlC-like cupins"/>
    <property type="match status" value="1"/>
</dbReference>
<accession>G8QVJ8</accession>
<dbReference type="Gene3D" id="2.60.120.10">
    <property type="entry name" value="Jelly Rolls"/>
    <property type="match status" value="1"/>
</dbReference>
<protein>
    <submittedName>
        <fullName evidence="3">Cupin domain-containing protein</fullName>
    </submittedName>
</protein>
<evidence type="ECO:0000313" key="3">
    <source>
        <dbReference type="EMBL" id="AEV28231.1"/>
    </source>
</evidence>
<keyword evidence="4" id="KW-1185">Reference proteome</keyword>
<dbReference type="AlphaFoldDB" id="G8QVJ8"/>
<evidence type="ECO:0000313" key="4">
    <source>
        <dbReference type="Proteomes" id="UP000005632"/>
    </source>
</evidence>
<dbReference type="PANTHER" id="PTHR35848">
    <property type="entry name" value="OXALATE-BINDING PROTEIN"/>
    <property type="match status" value="1"/>
</dbReference>
<gene>
    <name evidence="3" type="ordered locus">SpiGrapes_0373</name>
</gene>
<dbReference type="Proteomes" id="UP000005632">
    <property type="component" value="Chromosome"/>
</dbReference>
<evidence type="ECO:0000256" key="1">
    <source>
        <dbReference type="ARBA" id="ARBA00022723"/>
    </source>
</evidence>
<dbReference type="GO" id="GO:0046872">
    <property type="term" value="F:metal ion binding"/>
    <property type="evidence" value="ECO:0007669"/>
    <property type="project" value="UniProtKB-KW"/>
</dbReference>